<protein>
    <submittedName>
        <fullName evidence="7">Tubulin beta chain isoform X3</fullName>
    </submittedName>
</protein>
<gene>
    <name evidence="7" type="primary">LOC121220030</name>
</gene>
<organism evidence="6 7">
    <name type="scientific">Gossypium hirsutum</name>
    <name type="common">Upland cotton</name>
    <name type="synonym">Gossypium mexicanum</name>
    <dbReference type="NCBI Taxonomy" id="3635"/>
    <lineage>
        <taxon>Eukaryota</taxon>
        <taxon>Viridiplantae</taxon>
        <taxon>Streptophyta</taxon>
        <taxon>Embryophyta</taxon>
        <taxon>Tracheophyta</taxon>
        <taxon>Spermatophyta</taxon>
        <taxon>Magnoliopsida</taxon>
        <taxon>eudicotyledons</taxon>
        <taxon>Gunneridae</taxon>
        <taxon>Pentapetalae</taxon>
        <taxon>rosids</taxon>
        <taxon>malvids</taxon>
        <taxon>Malvales</taxon>
        <taxon>Malvaceae</taxon>
        <taxon>Malvoideae</taxon>
        <taxon>Gossypium</taxon>
    </lineage>
</organism>
<accession>A0ABM3AJK5</accession>
<dbReference type="PRINTS" id="PR01161">
    <property type="entry name" value="TUBULIN"/>
</dbReference>
<dbReference type="PRINTS" id="PR01163">
    <property type="entry name" value="BETATUBULIN"/>
</dbReference>
<dbReference type="Gene3D" id="3.40.50.1440">
    <property type="entry name" value="Tubulin/FtsZ, GTPase domain"/>
    <property type="match status" value="1"/>
</dbReference>
<keyword evidence="4" id="KW-0342">GTP-binding</keyword>
<dbReference type="InterPro" id="IPR002453">
    <property type="entry name" value="Beta_tubulin"/>
</dbReference>
<keyword evidence="2" id="KW-0493">Microtubule</keyword>
<proteinExistence type="inferred from homology"/>
<dbReference type="InterPro" id="IPR003008">
    <property type="entry name" value="Tubulin_FtsZ_GTPase"/>
</dbReference>
<reference evidence="7" key="2">
    <citation type="submission" date="2025-08" db="UniProtKB">
        <authorList>
            <consortium name="RefSeq"/>
        </authorList>
    </citation>
    <scope>IDENTIFICATION</scope>
</reference>
<reference evidence="6" key="1">
    <citation type="journal article" date="2020" name="Nat. Genet.">
        <title>Genomic diversifications of five Gossypium allopolyploid species and their impact on cotton improvement.</title>
        <authorList>
            <person name="Chen Z.J."/>
            <person name="Sreedasyam A."/>
            <person name="Ando A."/>
            <person name="Song Q."/>
            <person name="De Santiago L.M."/>
            <person name="Hulse-Kemp A.M."/>
            <person name="Ding M."/>
            <person name="Ye W."/>
            <person name="Kirkbride R.C."/>
            <person name="Jenkins J."/>
            <person name="Plott C."/>
            <person name="Lovell J."/>
            <person name="Lin Y.M."/>
            <person name="Vaughn R."/>
            <person name="Liu B."/>
            <person name="Simpson S."/>
            <person name="Scheffler B.E."/>
            <person name="Wen L."/>
            <person name="Saski C.A."/>
            <person name="Grover C.E."/>
            <person name="Hu G."/>
            <person name="Conover J.L."/>
            <person name="Carlson J.W."/>
            <person name="Shu S."/>
            <person name="Boston L.B."/>
            <person name="Williams M."/>
            <person name="Peterson D.G."/>
            <person name="McGee K."/>
            <person name="Jones D.C."/>
            <person name="Wendel J.F."/>
            <person name="Stelly D.M."/>
            <person name="Grimwood J."/>
            <person name="Schmutz J."/>
        </authorList>
    </citation>
    <scope>NUCLEOTIDE SEQUENCE [LARGE SCALE GENOMIC DNA]</scope>
    <source>
        <strain evidence="6">cv. TM-1</strain>
    </source>
</reference>
<comment type="similarity">
    <text evidence="1">Belongs to the tubulin family.</text>
</comment>
<dbReference type="SUPFAM" id="SSF52490">
    <property type="entry name" value="Tubulin nucleotide-binding domain-like"/>
    <property type="match status" value="1"/>
</dbReference>
<evidence type="ECO:0000256" key="1">
    <source>
        <dbReference type="ARBA" id="ARBA00009636"/>
    </source>
</evidence>
<dbReference type="PANTHER" id="PTHR11588">
    <property type="entry name" value="TUBULIN"/>
    <property type="match status" value="1"/>
</dbReference>
<keyword evidence="6" id="KW-1185">Reference proteome</keyword>
<evidence type="ECO:0000313" key="6">
    <source>
        <dbReference type="Proteomes" id="UP000818029"/>
    </source>
</evidence>
<evidence type="ECO:0000256" key="3">
    <source>
        <dbReference type="ARBA" id="ARBA00022741"/>
    </source>
</evidence>
<evidence type="ECO:0000259" key="5">
    <source>
        <dbReference type="Pfam" id="PF00091"/>
    </source>
</evidence>
<dbReference type="GeneID" id="121220030"/>
<evidence type="ECO:0000256" key="2">
    <source>
        <dbReference type="ARBA" id="ARBA00022701"/>
    </source>
</evidence>
<evidence type="ECO:0000313" key="7">
    <source>
        <dbReference type="RefSeq" id="XP_040955023.1"/>
    </source>
</evidence>
<dbReference type="Pfam" id="PF00091">
    <property type="entry name" value="Tubulin"/>
    <property type="match status" value="1"/>
</dbReference>
<dbReference type="RefSeq" id="XP_040955023.1">
    <property type="nucleotide sequence ID" value="XM_041099089.1"/>
</dbReference>
<feature type="domain" description="Tubulin/FtsZ GTPase" evidence="5">
    <location>
        <begin position="68"/>
        <end position="138"/>
    </location>
</feature>
<dbReference type="InterPro" id="IPR036525">
    <property type="entry name" value="Tubulin/FtsZ_GTPase_sf"/>
</dbReference>
<dbReference type="Proteomes" id="UP000818029">
    <property type="component" value="Chromosome D08"/>
</dbReference>
<name>A0ABM3AJK5_GOSHI</name>
<sequence>MVRSSKVVNVGTRSGLISGKSYATSMELTTLENITVTPTFSWSASMSTTMKPVVEGMSHALFSWIWSAVLMDLEPGTIDSVRFGPFGQTFRPDNFVFGQSGAGNNWAKGYYTEGAELIDSVLDVVRKEAENCDCLQDFGAAISGANKLQCQQVIEELDVHKQLQHTLELVKKEMEISKIQVLDAIESPCTSTLFKPFCCCCLI</sequence>
<evidence type="ECO:0000256" key="4">
    <source>
        <dbReference type="ARBA" id="ARBA00023134"/>
    </source>
</evidence>
<dbReference type="InterPro" id="IPR000217">
    <property type="entry name" value="Tubulin"/>
</dbReference>
<keyword evidence="3" id="KW-0547">Nucleotide-binding</keyword>